<organism evidence="3 4">
    <name type="scientific">Viridothelium virens</name>
    <name type="common">Speckled blister lichen</name>
    <name type="synonym">Trypethelium virens</name>
    <dbReference type="NCBI Taxonomy" id="1048519"/>
    <lineage>
        <taxon>Eukaryota</taxon>
        <taxon>Fungi</taxon>
        <taxon>Dikarya</taxon>
        <taxon>Ascomycota</taxon>
        <taxon>Pezizomycotina</taxon>
        <taxon>Dothideomycetes</taxon>
        <taxon>Dothideomycetes incertae sedis</taxon>
        <taxon>Trypetheliales</taxon>
        <taxon>Trypetheliaceae</taxon>
        <taxon>Viridothelium</taxon>
    </lineage>
</organism>
<feature type="transmembrane region" description="Helical" evidence="2">
    <location>
        <begin position="229"/>
        <end position="246"/>
    </location>
</feature>
<dbReference type="InterPro" id="IPR021460">
    <property type="entry name" value="DUF3112"/>
</dbReference>
<keyword evidence="4" id="KW-1185">Reference proteome</keyword>
<sequence length="486" mass="53891">MAAPQGPAGGAGGAGGMPPMSAPYPPQTQSLGGVPSVIPDVPITTVFLVLFILGGAVHMKIFRENMKDGKKFIMSGMTFGFCVARLITCILRIAWSTRPHNVSLGIAAQVFVYAGIVLLFAINLIFAERCTRAQHPRIGWSRPFTLFFAFLYFGIVVTIIMLITVLVQSFFTLSVHTHNIDRDIQLYGGTFYAVIAFMPLLLIALGLLIPRHSYIEKFGIGRFRTKEEILALASALLTLGAAFRAGTNYLDPVPLRAPTPWYFSKAAFYCFNFVIEILVVALYAAGRIDRRFIIPDGAHGRGSYNPEHEKRMSRMSQGARDWQSSYLDDLRRQWPRAYMAQQDDETMNALEGRQRAGDEEDGYVGGVPMDASELSLDNVNGQWKLRPVSVISGNTGHTSQTYAANDVKSVRKSMAKSTHSGKSGRDSWKQGARKSEAASRGESTRRSEATNEHENIDEEFDFEKEMEAILNQQPTGKERDESRRPG</sequence>
<dbReference type="Pfam" id="PF11309">
    <property type="entry name" value="DUF3112"/>
    <property type="match status" value="1"/>
</dbReference>
<feature type="region of interest" description="Disordered" evidence="1">
    <location>
        <begin position="405"/>
        <end position="486"/>
    </location>
</feature>
<proteinExistence type="predicted"/>
<gene>
    <name evidence="3" type="ORF">EV356DRAFT_527917</name>
</gene>
<evidence type="ECO:0000256" key="1">
    <source>
        <dbReference type="SAM" id="MobiDB-lite"/>
    </source>
</evidence>
<protein>
    <submittedName>
        <fullName evidence="3">Uncharacterized protein</fullName>
    </submittedName>
</protein>
<feature type="transmembrane region" description="Helical" evidence="2">
    <location>
        <begin position="146"/>
        <end position="171"/>
    </location>
</feature>
<feature type="compositionally biased region" description="Basic and acidic residues" evidence="1">
    <location>
        <begin position="423"/>
        <end position="454"/>
    </location>
</feature>
<dbReference type="PANTHER" id="PTHR35184:SF1">
    <property type="entry name" value="INTEGRAL MEMBRANE PROTEIN"/>
    <property type="match status" value="1"/>
</dbReference>
<feature type="compositionally biased region" description="Basic and acidic residues" evidence="1">
    <location>
        <begin position="476"/>
        <end position="486"/>
    </location>
</feature>
<evidence type="ECO:0000256" key="2">
    <source>
        <dbReference type="SAM" id="Phobius"/>
    </source>
</evidence>
<feature type="transmembrane region" description="Helical" evidence="2">
    <location>
        <begin position="106"/>
        <end position="126"/>
    </location>
</feature>
<evidence type="ECO:0000313" key="3">
    <source>
        <dbReference type="EMBL" id="KAF2240078.1"/>
    </source>
</evidence>
<dbReference type="PANTHER" id="PTHR35184">
    <property type="entry name" value="YALI0C10208P"/>
    <property type="match status" value="1"/>
</dbReference>
<feature type="transmembrane region" description="Helical" evidence="2">
    <location>
        <begin position="191"/>
        <end position="209"/>
    </location>
</feature>
<keyword evidence="2" id="KW-1133">Transmembrane helix</keyword>
<reference evidence="3" key="1">
    <citation type="journal article" date="2020" name="Stud. Mycol.">
        <title>101 Dothideomycetes genomes: a test case for predicting lifestyles and emergence of pathogens.</title>
        <authorList>
            <person name="Haridas S."/>
            <person name="Albert R."/>
            <person name="Binder M."/>
            <person name="Bloem J."/>
            <person name="Labutti K."/>
            <person name="Salamov A."/>
            <person name="Andreopoulos B."/>
            <person name="Baker S."/>
            <person name="Barry K."/>
            <person name="Bills G."/>
            <person name="Bluhm B."/>
            <person name="Cannon C."/>
            <person name="Castanera R."/>
            <person name="Culley D."/>
            <person name="Daum C."/>
            <person name="Ezra D."/>
            <person name="Gonzalez J."/>
            <person name="Henrissat B."/>
            <person name="Kuo A."/>
            <person name="Liang C."/>
            <person name="Lipzen A."/>
            <person name="Lutzoni F."/>
            <person name="Magnuson J."/>
            <person name="Mondo S."/>
            <person name="Nolan M."/>
            <person name="Ohm R."/>
            <person name="Pangilinan J."/>
            <person name="Park H.-J."/>
            <person name="Ramirez L."/>
            <person name="Alfaro M."/>
            <person name="Sun H."/>
            <person name="Tritt A."/>
            <person name="Yoshinaga Y."/>
            <person name="Zwiers L.-H."/>
            <person name="Turgeon B."/>
            <person name="Goodwin S."/>
            <person name="Spatafora J."/>
            <person name="Crous P."/>
            <person name="Grigoriev I."/>
        </authorList>
    </citation>
    <scope>NUCLEOTIDE SEQUENCE</scope>
    <source>
        <strain evidence="3">Tuck. ex Michener</strain>
    </source>
</reference>
<keyword evidence="2" id="KW-0472">Membrane</keyword>
<feature type="compositionally biased region" description="Acidic residues" evidence="1">
    <location>
        <begin position="455"/>
        <end position="464"/>
    </location>
</feature>
<dbReference type="EMBL" id="ML991771">
    <property type="protein sequence ID" value="KAF2240078.1"/>
    <property type="molecule type" value="Genomic_DNA"/>
</dbReference>
<accession>A0A6A6HQL0</accession>
<keyword evidence="2" id="KW-0812">Transmembrane</keyword>
<dbReference type="OrthoDB" id="3357002at2759"/>
<evidence type="ECO:0000313" key="4">
    <source>
        <dbReference type="Proteomes" id="UP000800092"/>
    </source>
</evidence>
<dbReference type="Proteomes" id="UP000800092">
    <property type="component" value="Unassembled WGS sequence"/>
</dbReference>
<dbReference type="AlphaFoldDB" id="A0A6A6HQL0"/>
<feature type="transmembrane region" description="Helical" evidence="2">
    <location>
        <begin position="266"/>
        <end position="285"/>
    </location>
</feature>
<feature type="transmembrane region" description="Helical" evidence="2">
    <location>
        <begin position="73"/>
        <end position="94"/>
    </location>
</feature>
<feature type="transmembrane region" description="Helical" evidence="2">
    <location>
        <begin position="41"/>
        <end position="61"/>
    </location>
</feature>
<name>A0A6A6HQL0_VIRVR</name>